<sequence>MIKHGEQSNMEACSIFLGLPSDLLLRIVEISDRPLQTYIQLLSLSHIVRLNIRGIPRELSFDDDHKLGFPDPKPTADALAALIGPCKTLAKLSFRSDGSPFHPNVYGCGRTEAACAGWVDEAFGGHDRLAVLEYLPTTCEPVIERILLRLPGLVALRLSKSTPISTHLLTAIARSCPRLQALRSDCDRIAAQADVTALAPLAGSLQQFRFRHIPASARLDAFVSDLRAVSTLHLHRCRPAALEPLAAHLTRLSIDLTEPEELEEDGSIACRYGSDDDDDEATLPGPWLARLERLSLGGCRTFAAPLVRLLAANQATLRRLKLEIIKLEAPGPASMLVALDGLPRLTHLELICRGLHHRDADLTAALSPALLDRLERLTLGLHDALSYAPHPIRITSGRLICLRLQRLARVESISLDCPALAELHLPRLITSHHLRMNCPRLRMVRDLPAWFTEFTVPMPDLWSGSMPHMLPVLCACASLVNMYLNLDMVQLPNPLVLRLPGPSLESLQLSHRKASAPFELQVEAPGLRSLFVGSTSLGIRLKCPSLVTLRVMLGGSDDGGHLTSLELDDRTRLRSLTIHGTCETASLLGVLGQPHGVRLHHVGLRSPAERAWPQLAAALGMLPRLASLELDLTNAPSPLSLACPQLRTFTVHELVQEHKLVLTCPLLETLSGFWDASRVELTPTGPRSTLCGVYRAYAGDLDEPCALI</sequence>
<gene>
    <name evidence="1" type="ORF">PAPYR_564</name>
</gene>
<name>A0ABQ8UTX6_9EUKA</name>
<dbReference type="Proteomes" id="UP001141327">
    <property type="component" value="Unassembled WGS sequence"/>
</dbReference>
<accession>A0ABQ8UTX6</accession>
<evidence type="ECO:0000313" key="1">
    <source>
        <dbReference type="EMBL" id="KAJ4462583.1"/>
    </source>
</evidence>
<proteinExistence type="predicted"/>
<organism evidence="1 2">
    <name type="scientific">Paratrimastix pyriformis</name>
    <dbReference type="NCBI Taxonomy" id="342808"/>
    <lineage>
        <taxon>Eukaryota</taxon>
        <taxon>Metamonada</taxon>
        <taxon>Preaxostyla</taxon>
        <taxon>Paratrimastigidae</taxon>
        <taxon>Paratrimastix</taxon>
    </lineage>
</organism>
<reference evidence="1" key="1">
    <citation type="journal article" date="2022" name="bioRxiv">
        <title>Genomics of Preaxostyla Flagellates Illuminates Evolutionary Transitions and the Path Towards Mitochondrial Loss.</title>
        <authorList>
            <person name="Novak L.V.F."/>
            <person name="Treitli S.C."/>
            <person name="Pyrih J."/>
            <person name="Halakuc P."/>
            <person name="Pipaliya S.V."/>
            <person name="Vacek V."/>
            <person name="Brzon O."/>
            <person name="Soukal P."/>
            <person name="Eme L."/>
            <person name="Dacks J.B."/>
            <person name="Karnkowska A."/>
            <person name="Elias M."/>
            <person name="Hampl V."/>
        </authorList>
    </citation>
    <scope>NUCLEOTIDE SEQUENCE</scope>
    <source>
        <strain evidence="1">RCP-MX</strain>
    </source>
</reference>
<evidence type="ECO:0000313" key="2">
    <source>
        <dbReference type="Proteomes" id="UP001141327"/>
    </source>
</evidence>
<evidence type="ECO:0008006" key="3">
    <source>
        <dbReference type="Google" id="ProtNLM"/>
    </source>
</evidence>
<dbReference type="InterPro" id="IPR032675">
    <property type="entry name" value="LRR_dom_sf"/>
</dbReference>
<dbReference type="PANTHER" id="PTHR13318">
    <property type="entry name" value="PARTNER OF PAIRED, ISOFORM B-RELATED"/>
    <property type="match status" value="1"/>
</dbReference>
<protein>
    <recommendedName>
        <fullName evidence="3">F-box domain-containing protein</fullName>
    </recommendedName>
</protein>
<dbReference type="EMBL" id="JAPMOS010000002">
    <property type="protein sequence ID" value="KAJ4462583.1"/>
    <property type="molecule type" value="Genomic_DNA"/>
</dbReference>
<dbReference type="Gene3D" id="3.80.10.10">
    <property type="entry name" value="Ribonuclease Inhibitor"/>
    <property type="match status" value="2"/>
</dbReference>
<comment type="caution">
    <text evidence="1">The sequence shown here is derived from an EMBL/GenBank/DDBJ whole genome shotgun (WGS) entry which is preliminary data.</text>
</comment>
<dbReference type="SUPFAM" id="SSF52047">
    <property type="entry name" value="RNI-like"/>
    <property type="match status" value="1"/>
</dbReference>
<keyword evidence="2" id="KW-1185">Reference proteome</keyword>